<evidence type="ECO:0000256" key="4">
    <source>
        <dbReference type="ARBA" id="ARBA00001964"/>
    </source>
</evidence>
<dbReference type="PROSITE" id="PS00801">
    <property type="entry name" value="TRANSKETOLASE_1"/>
    <property type="match status" value="1"/>
</dbReference>
<comment type="similarity">
    <text evidence="5">Belongs to the transketolase family.</text>
</comment>
<evidence type="ECO:0000256" key="3">
    <source>
        <dbReference type="ARBA" id="ARBA00001946"/>
    </source>
</evidence>
<dbReference type="PROSITE" id="PS00802">
    <property type="entry name" value="TRANSKETOLASE_2"/>
    <property type="match status" value="1"/>
</dbReference>
<comment type="cofactor">
    <cofactor evidence="1">
        <name>Ca(2+)</name>
        <dbReference type="ChEBI" id="CHEBI:29108"/>
    </cofactor>
</comment>
<proteinExistence type="inferred from homology"/>
<evidence type="ECO:0000256" key="7">
    <source>
        <dbReference type="ARBA" id="ARBA00016662"/>
    </source>
</evidence>
<dbReference type="InterPro" id="IPR051424">
    <property type="entry name" value="Transketolase-like"/>
</dbReference>
<dbReference type="SUPFAM" id="SSF52518">
    <property type="entry name" value="Thiamin diphosphate-binding fold (THDP-binding)"/>
    <property type="match status" value="2"/>
</dbReference>
<feature type="domain" description="Transketolase-like pyrimidine-binding" evidence="13">
    <location>
        <begin position="330"/>
        <end position="493"/>
    </location>
</feature>
<keyword evidence="11" id="KW-0460">Magnesium</keyword>
<dbReference type="NCBIfam" id="NF004559">
    <property type="entry name" value="PRK05899.2-5"/>
    <property type="match status" value="1"/>
</dbReference>
<name>A0A2M7G8S0_9BACT</name>
<dbReference type="InterPro" id="IPR005475">
    <property type="entry name" value="Transketolase-like_Pyr-bd"/>
</dbReference>
<comment type="caution">
    <text evidence="14">The sequence shown here is derived from an EMBL/GenBank/DDBJ whole genome shotgun (WGS) entry which is preliminary data.</text>
</comment>
<reference evidence="14 15" key="1">
    <citation type="submission" date="2017-09" db="EMBL/GenBank/DDBJ databases">
        <title>Depth-based differentiation of microbial function through sediment-hosted aquifers and enrichment of novel symbionts in the deep terrestrial subsurface.</title>
        <authorList>
            <person name="Probst A.J."/>
            <person name="Ladd B."/>
            <person name="Jarett J.K."/>
            <person name="Geller-Mcgrath D.E."/>
            <person name="Sieber C.M."/>
            <person name="Emerson J.B."/>
            <person name="Anantharaman K."/>
            <person name="Thomas B.C."/>
            <person name="Malmstrom R."/>
            <person name="Stieglmeier M."/>
            <person name="Klingl A."/>
            <person name="Woyke T."/>
            <person name="Ryan C.M."/>
            <person name="Banfield J.F."/>
        </authorList>
    </citation>
    <scope>NUCLEOTIDE SEQUENCE [LARGE SCALE GENOMIC DNA]</scope>
    <source>
        <strain evidence="14">CG17_big_fil_post_rev_8_21_14_2_50_48_46</strain>
    </source>
</reference>
<keyword evidence="12" id="KW-0786">Thiamine pyrophosphate</keyword>
<dbReference type="Pfam" id="PF02779">
    <property type="entry name" value="Transket_pyr"/>
    <property type="match status" value="1"/>
</dbReference>
<comment type="cofactor">
    <cofactor evidence="3">
        <name>Mg(2+)</name>
        <dbReference type="ChEBI" id="CHEBI:18420"/>
    </cofactor>
</comment>
<evidence type="ECO:0000259" key="13">
    <source>
        <dbReference type="SMART" id="SM00861"/>
    </source>
</evidence>
<evidence type="ECO:0000256" key="12">
    <source>
        <dbReference type="ARBA" id="ARBA00023052"/>
    </source>
</evidence>
<protein>
    <recommendedName>
        <fullName evidence="7">Transketolase</fullName>
    </recommendedName>
</protein>
<comment type="cofactor">
    <cofactor evidence="2">
        <name>Mn(2+)</name>
        <dbReference type="ChEBI" id="CHEBI:29035"/>
    </cofactor>
</comment>
<dbReference type="CDD" id="cd02012">
    <property type="entry name" value="TPP_TK"/>
    <property type="match status" value="1"/>
</dbReference>
<evidence type="ECO:0000256" key="11">
    <source>
        <dbReference type="ARBA" id="ARBA00022842"/>
    </source>
</evidence>
<sequence>MVYCLRENDYLGENVMPLEAQLKAQFQSLSNLIRRDSIDLTTRSGSGHPTTCLSAADLMTWLFFREIRLDASNLDHPHADKYIFSKGHAAPLLYSLMYRLGYLEAAEMETFRKIGSRLEGHPTLRLPGVVAATGSLGQGLSIGVGMAEVYKREGRDQRVYVLLGDGEINEGQVWEAAMLAGSLKVDNLVAIVDRNKIQQSNFCDSIVNAEPLHDKFTAFGWEVARINGHDLDAVAEVFAQARSNRGKPFAIIADTEKGFPVSFLSGKLKRHGVALKADERDLAYGELPVGDDLDIAAFTVSKQNFAPLEKTAVKIDYLMNGSEFDASKEQAARAAYGDALKLMGGLSDKVWVVDGDVSNSTYSERFAQAYPDRHIECGIAEQNMISVGVGVAATGKVALANSFARFFERAFDQIEMGAYSQANLKVVGSHIGVSIGEDGASQMAMADCGFMRAIPGSVVLCPADYVSTFYLTREILNHDGFCYMRTFRGNRPVLYPIDESFPIGGCKVLKASDADKAVVVASGYVVHEALKAAEELAEKGLNLRVIDAYSLKPFPAEEIRQICEEVGGPAVFTLEDHYATGGVGDAVLEALNGSGIRVEKLAVTAFPESGKPEDLLAKYGVDAAALVKRVQEVLG</sequence>
<evidence type="ECO:0000256" key="1">
    <source>
        <dbReference type="ARBA" id="ARBA00001913"/>
    </source>
</evidence>
<dbReference type="InterPro" id="IPR033248">
    <property type="entry name" value="Transketolase_C"/>
</dbReference>
<dbReference type="InterPro" id="IPR020826">
    <property type="entry name" value="Transketolase_BS"/>
</dbReference>
<evidence type="ECO:0000256" key="10">
    <source>
        <dbReference type="ARBA" id="ARBA00022837"/>
    </source>
</evidence>
<keyword evidence="10" id="KW-0106">Calcium</keyword>
<gene>
    <name evidence="14" type="ORF">COW36_04240</name>
</gene>
<dbReference type="Proteomes" id="UP000231019">
    <property type="component" value="Unassembled WGS sequence"/>
</dbReference>
<dbReference type="CDD" id="cd07033">
    <property type="entry name" value="TPP_PYR_DXS_TK_like"/>
    <property type="match status" value="1"/>
</dbReference>
<dbReference type="AlphaFoldDB" id="A0A2M7G8S0"/>
<dbReference type="Pfam" id="PF02780">
    <property type="entry name" value="Transketolase_C"/>
    <property type="match status" value="1"/>
</dbReference>
<evidence type="ECO:0000313" key="14">
    <source>
        <dbReference type="EMBL" id="PIW18508.1"/>
    </source>
</evidence>
<dbReference type="InterPro" id="IPR049557">
    <property type="entry name" value="Transketolase_CS"/>
</dbReference>
<dbReference type="SMART" id="SM00861">
    <property type="entry name" value="Transket_pyr"/>
    <property type="match status" value="1"/>
</dbReference>
<evidence type="ECO:0000256" key="6">
    <source>
        <dbReference type="ARBA" id="ARBA00011738"/>
    </source>
</evidence>
<dbReference type="GO" id="GO:0030976">
    <property type="term" value="F:thiamine pyrophosphate binding"/>
    <property type="evidence" value="ECO:0007669"/>
    <property type="project" value="TreeGrafter"/>
</dbReference>
<evidence type="ECO:0000256" key="9">
    <source>
        <dbReference type="ARBA" id="ARBA00022723"/>
    </source>
</evidence>
<keyword evidence="9" id="KW-0479">Metal-binding</keyword>
<dbReference type="PANTHER" id="PTHR43195">
    <property type="entry name" value="TRANSKETOLASE"/>
    <property type="match status" value="1"/>
</dbReference>
<dbReference type="SUPFAM" id="SSF52922">
    <property type="entry name" value="TK C-terminal domain-like"/>
    <property type="match status" value="1"/>
</dbReference>
<organism evidence="14 15">
    <name type="scientific">bacterium (Candidatus Blackallbacteria) CG17_big_fil_post_rev_8_21_14_2_50_48_46</name>
    <dbReference type="NCBI Taxonomy" id="2014261"/>
    <lineage>
        <taxon>Bacteria</taxon>
        <taxon>Candidatus Blackallbacteria</taxon>
    </lineage>
</organism>
<dbReference type="InterPro" id="IPR009014">
    <property type="entry name" value="Transketo_C/PFOR_II"/>
</dbReference>
<dbReference type="GO" id="GO:0046872">
    <property type="term" value="F:metal ion binding"/>
    <property type="evidence" value="ECO:0007669"/>
    <property type="project" value="UniProtKB-KW"/>
</dbReference>
<dbReference type="Pfam" id="PF00456">
    <property type="entry name" value="Transketolase_N"/>
    <property type="match status" value="1"/>
</dbReference>
<keyword evidence="8" id="KW-0808">Transferase</keyword>
<dbReference type="FunFam" id="3.40.50.970:FF:000129">
    <property type="entry name" value="Transketolase"/>
    <property type="match status" value="1"/>
</dbReference>
<dbReference type="InterPro" id="IPR029061">
    <property type="entry name" value="THDP-binding"/>
</dbReference>
<dbReference type="GO" id="GO:0004802">
    <property type="term" value="F:transketolase activity"/>
    <property type="evidence" value="ECO:0007669"/>
    <property type="project" value="TreeGrafter"/>
</dbReference>
<dbReference type="InterPro" id="IPR005474">
    <property type="entry name" value="Transketolase_N"/>
</dbReference>
<comment type="subunit">
    <text evidence="6">Homodimer.</text>
</comment>
<dbReference type="GO" id="GO:0005737">
    <property type="term" value="C:cytoplasm"/>
    <property type="evidence" value="ECO:0007669"/>
    <property type="project" value="UniProtKB-ARBA"/>
</dbReference>
<accession>A0A2M7G8S0</accession>
<dbReference type="Gene3D" id="3.40.50.920">
    <property type="match status" value="1"/>
</dbReference>
<comment type="cofactor">
    <cofactor evidence="4">
        <name>thiamine diphosphate</name>
        <dbReference type="ChEBI" id="CHEBI:58937"/>
    </cofactor>
</comment>
<evidence type="ECO:0000256" key="2">
    <source>
        <dbReference type="ARBA" id="ARBA00001936"/>
    </source>
</evidence>
<dbReference type="Gene3D" id="3.40.50.970">
    <property type="match status" value="2"/>
</dbReference>
<evidence type="ECO:0000256" key="5">
    <source>
        <dbReference type="ARBA" id="ARBA00007131"/>
    </source>
</evidence>
<dbReference type="EMBL" id="PFFQ01000012">
    <property type="protein sequence ID" value="PIW18508.1"/>
    <property type="molecule type" value="Genomic_DNA"/>
</dbReference>
<dbReference type="GO" id="GO:0019682">
    <property type="term" value="P:glyceraldehyde-3-phosphate metabolic process"/>
    <property type="evidence" value="ECO:0007669"/>
    <property type="project" value="UniProtKB-ARBA"/>
</dbReference>
<evidence type="ECO:0000256" key="8">
    <source>
        <dbReference type="ARBA" id="ARBA00022679"/>
    </source>
</evidence>
<dbReference type="PANTHER" id="PTHR43195:SF1">
    <property type="entry name" value="FI06132P-RELATED"/>
    <property type="match status" value="1"/>
</dbReference>
<evidence type="ECO:0000313" key="15">
    <source>
        <dbReference type="Proteomes" id="UP000231019"/>
    </source>
</evidence>